<sequence length="640" mass="73078">MIKRAKKLIIGLSMSTILLPIVACSKPEERQVETREEKPIILIPIEGSQTNSGTSSSKSSEKTPESPKHTQGESNNKTNETESSSSNQSESTTSAGDEKQKPTAPVSNEQKRDYSSEYASLVSEVNEFIGSELKELKQEVNRDLLRNFINEVSYEDIIKKTLSNDEYSQKINELKAIYNNVKASYKNAEEVSVTEEDLQEVDKRESKENFSSIHKNNDYNMNVKSNRDANTFMNLIDKNLVKDIEYQGYTEANKERIGEFTRELVKHLDDEFDKVQTVFNWIRRNLRYAFSEKDRPAIEPYDVLLRKVAVCGGYSNLYKAMLDSLDIKNSIVIGWSRGGDHQWNLVFDSKTNTYYHSDPTWGYLNKPVEDFARDHRAYKIIDSVYSTNGFSYEYNFGVSLVTSSNENKYPEHIENNLSIVSISESALKNSKTLYVGANIDRIEYEGGTFDIQEIVVDKDNQYYASKDGVLYNKDFTKLLIVPEKYQNDTLVLPKTVREIEDSKFSINVDNLRKIKVEPGNFWFASYGGVLYNNGLRKIVVIPKLAQTIITPENAILDSHDFAHNPNINSIIISEGAKDIPEFTFNKLDNLKEITFPSTLKTVSNNAFNQINLSKVKFDTSKIKDAKVIETLNTIKSRYKK</sequence>
<dbReference type="Proteomes" id="UP001213039">
    <property type="component" value="Chromosome"/>
</dbReference>
<evidence type="ECO:0000313" key="2">
    <source>
        <dbReference type="Proteomes" id="UP001213039"/>
    </source>
</evidence>
<dbReference type="EMBL" id="CP114370">
    <property type="protein sequence ID" value="WBP83831.1"/>
    <property type="molecule type" value="Genomic_DNA"/>
</dbReference>
<proteinExistence type="predicted"/>
<accession>A0ACD4PJJ1</accession>
<gene>
    <name evidence="1" type="ORF">Me_995_000456</name>
</gene>
<protein>
    <submittedName>
        <fullName evidence="1">Leucine-rich repeat protein</fullName>
    </submittedName>
</protein>
<name>A0ACD4PJJ1_9BACT</name>
<evidence type="ECO:0000313" key="1">
    <source>
        <dbReference type="EMBL" id="WBP83831.1"/>
    </source>
</evidence>
<reference evidence="1" key="1">
    <citation type="submission" date="2022-12" db="EMBL/GenBank/DDBJ databases">
        <authorList>
            <consortium name="Asia Pacific Centre for Animal Health"/>
            <person name="Klose S.M."/>
            <person name="Legione A.R."/>
            <person name="Monotti I."/>
            <person name="Bushell R."/>
            <person name="Marenda M.S."/>
            <person name="Sugiyama T."/>
            <person name="Browning G.F."/>
            <person name="Vaz P.K."/>
        </authorList>
    </citation>
    <scope>NUCLEOTIDE SEQUENCE</scope>
    <source>
        <strain evidence="1">Felid995</strain>
    </source>
</reference>
<keyword evidence="2" id="KW-1185">Reference proteome</keyword>
<organism evidence="1 2">
    <name type="scientific">Mycoplasmopsis edwardii</name>
    <dbReference type="NCBI Taxonomy" id="53558"/>
    <lineage>
        <taxon>Bacteria</taxon>
        <taxon>Bacillati</taxon>
        <taxon>Mycoplasmatota</taxon>
        <taxon>Mycoplasmoidales</taxon>
        <taxon>Metamycoplasmataceae</taxon>
        <taxon>Mycoplasmopsis</taxon>
    </lineage>
</organism>